<dbReference type="GO" id="GO:0003677">
    <property type="term" value="F:DNA binding"/>
    <property type="evidence" value="ECO:0007669"/>
    <property type="project" value="UniProtKB-KW"/>
</dbReference>
<dbReference type="EMBL" id="MLYP01000058">
    <property type="protein sequence ID" value="OIJ88418.1"/>
    <property type="molecule type" value="Genomic_DNA"/>
</dbReference>
<protein>
    <recommendedName>
        <fullName evidence="4">HTH gntR-type domain-containing protein</fullName>
    </recommendedName>
</protein>
<dbReference type="SMART" id="SM00895">
    <property type="entry name" value="FCD"/>
    <property type="match status" value="1"/>
</dbReference>
<keyword evidence="2" id="KW-0238">DNA-binding</keyword>
<feature type="domain" description="HTH gntR-type" evidence="4">
    <location>
        <begin position="23"/>
        <end position="90"/>
    </location>
</feature>
<dbReference type="SUPFAM" id="SSF48008">
    <property type="entry name" value="GntR ligand-binding domain-like"/>
    <property type="match status" value="1"/>
</dbReference>
<evidence type="ECO:0000313" key="5">
    <source>
        <dbReference type="EMBL" id="OIJ88418.1"/>
    </source>
</evidence>
<dbReference type="CDD" id="cd07377">
    <property type="entry name" value="WHTH_GntR"/>
    <property type="match status" value="1"/>
</dbReference>
<gene>
    <name evidence="5" type="ORF">BIV24_22985</name>
</gene>
<accession>A0A1S2P405</accession>
<evidence type="ECO:0000256" key="3">
    <source>
        <dbReference type="ARBA" id="ARBA00023163"/>
    </source>
</evidence>
<dbReference type="Gene3D" id="1.10.10.10">
    <property type="entry name" value="Winged helix-like DNA-binding domain superfamily/Winged helix DNA-binding domain"/>
    <property type="match status" value="1"/>
</dbReference>
<dbReference type="Gene3D" id="1.20.120.530">
    <property type="entry name" value="GntR ligand-binding domain-like"/>
    <property type="match status" value="1"/>
</dbReference>
<evidence type="ECO:0000256" key="2">
    <source>
        <dbReference type="ARBA" id="ARBA00023125"/>
    </source>
</evidence>
<dbReference type="Pfam" id="PF07729">
    <property type="entry name" value="FCD"/>
    <property type="match status" value="1"/>
</dbReference>
<dbReference type="PANTHER" id="PTHR43537:SF41">
    <property type="entry name" value="TRANSCRIPTIONAL REGULATORY PROTEIN"/>
    <property type="match status" value="1"/>
</dbReference>
<dbReference type="InterPro" id="IPR036390">
    <property type="entry name" value="WH_DNA-bd_sf"/>
</dbReference>
<reference evidence="5 6" key="1">
    <citation type="submission" date="2016-10" db="EMBL/GenBank/DDBJ databases">
        <title>Genome sequence of Streptomyces sp. MUSC 93.</title>
        <authorList>
            <person name="Lee L.-H."/>
            <person name="Ser H.-L."/>
            <person name="Law J.W.-F."/>
        </authorList>
    </citation>
    <scope>NUCLEOTIDE SEQUENCE [LARGE SCALE GENOMIC DNA]</scope>
    <source>
        <strain evidence="5 6">MUSC 93</strain>
    </source>
</reference>
<evidence type="ECO:0000313" key="6">
    <source>
        <dbReference type="Proteomes" id="UP000179935"/>
    </source>
</evidence>
<dbReference type="InterPro" id="IPR000524">
    <property type="entry name" value="Tscrpt_reg_HTH_GntR"/>
</dbReference>
<dbReference type="InterPro" id="IPR011711">
    <property type="entry name" value="GntR_C"/>
</dbReference>
<name>A0A1S2P405_9ACTN</name>
<organism evidence="5 6">
    <name type="scientific">Streptomyces colonosanans</name>
    <dbReference type="NCBI Taxonomy" id="1428652"/>
    <lineage>
        <taxon>Bacteria</taxon>
        <taxon>Bacillati</taxon>
        <taxon>Actinomycetota</taxon>
        <taxon>Actinomycetes</taxon>
        <taxon>Kitasatosporales</taxon>
        <taxon>Streptomycetaceae</taxon>
        <taxon>Streptomyces</taxon>
    </lineage>
</organism>
<dbReference type="PROSITE" id="PS50949">
    <property type="entry name" value="HTH_GNTR"/>
    <property type="match status" value="1"/>
</dbReference>
<proteinExistence type="predicted"/>
<dbReference type="RefSeq" id="WP_071368281.1">
    <property type="nucleotide sequence ID" value="NZ_MLYP01000058.1"/>
</dbReference>
<dbReference type="PANTHER" id="PTHR43537">
    <property type="entry name" value="TRANSCRIPTIONAL REGULATOR, GNTR FAMILY"/>
    <property type="match status" value="1"/>
</dbReference>
<keyword evidence="3" id="KW-0804">Transcription</keyword>
<keyword evidence="1" id="KW-0805">Transcription regulation</keyword>
<dbReference type="GO" id="GO:0003700">
    <property type="term" value="F:DNA-binding transcription factor activity"/>
    <property type="evidence" value="ECO:0007669"/>
    <property type="project" value="InterPro"/>
</dbReference>
<dbReference type="STRING" id="1428652.BIV24_22985"/>
<dbReference type="Pfam" id="PF00392">
    <property type="entry name" value="GntR"/>
    <property type="match status" value="1"/>
</dbReference>
<keyword evidence="6" id="KW-1185">Reference proteome</keyword>
<dbReference type="SUPFAM" id="SSF46785">
    <property type="entry name" value="Winged helix' DNA-binding domain"/>
    <property type="match status" value="1"/>
</dbReference>
<sequence>MTDVTATSDAADRLELSPPLAGESSAAYATRVIREGILTGVLAPGSKIPQESIATRLDMSRIPIRDALRQLESEGLVVIPSNRSAKVARLDAADFAEIYDLRELFEPYVVGVTARSATEKQLDRLQALADLFDKCVESHGDVLSVDRDFHLLTMSGAPRKRAWKLVTELQNASQQYRRAFRDLDQSRTQAEVCREHHELVDAFRARDEAAAVEITRRHLARTRALLEPVLLEREATR</sequence>
<evidence type="ECO:0000256" key="1">
    <source>
        <dbReference type="ARBA" id="ARBA00023015"/>
    </source>
</evidence>
<dbReference type="InterPro" id="IPR036388">
    <property type="entry name" value="WH-like_DNA-bd_sf"/>
</dbReference>
<comment type="caution">
    <text evidence="5">The sequence shown here is derived from an EMBL/GenBank/DDBJ whole genome shotgun (WGS) entry which is preliminary data.</text>
</comment>
<evidence type="ECO:0000259" key="4">
    <source>
        <dbReference type="PROSITE" id="PS50949"/>
    </source>
</evidence>
<dbReference type="AlphaFoldDB" id="A0A1S2P405"/>
<dbReference type="Proteomes" id="UP000179935">
    <property type="component" value="Unassembled WGS sequence"/>
</dbReference>
<dbReference type="InterPro" id="IPR008920">
    <property type="entry name" value="TF_FadR/GntR_C"/>
</dbReference>
<dbReference type="SMART" id="SM00345">
    <property type="entry name" value="HTH_GNTR"/>
    <property type="match status" value="1"/>
</dbReference>